<sequence length="221" mass="23898">MCGIVDGTAPRLTVHGPASATKAVNGKATVTVSYQATDDTWVKSYDVRYKRAAKGSTTYGARVYPSSWQGTTAWSKSVTATTGQRVCLSVRARDGANNVSAWSSSRCTFADGTKPKLTKVVAPGRWYGVPKSGKVRATVRLADKDDHALRFDVRVRKATVKGPLGPGRPSPREPRNAPPRSRRRPGSRRASRSAPMTRRGTSARGRRHAAPTSPSRLPRRA</sequence>
<dbReference type="EMBL" id="BSUK01000001">
    <property type="protein sequence ID" value="GMA24201.1"/>
    <property type="molecule type" value="Genomic_DNA"/>
</dbReference>
<proteinExistence type="predicted"/>
<protein>
    <recommendedName>
        <fullName evidence="4">Fibronectin type-III domain-containing protein</fullName>
    </recommendedName>
</protein>
<comment type="caution">
    <text evidence="2">The sequence shown here is derived from an EMBL/GenBank/DDBJ whole genome shotgun (WGS) entry which is preliminary data.</text>
</comment>
<gene>
    <name evidence="2" type="ORF">GCM10025864_19600</name>
</gene>
<name>A0ABQ6I0I9_9MICO</name>
<dbReference type="InterPro" id="IPR013783">
    <property type="entry name" value="Ig-like_fold"/>
</dbReference>
<evidence type="ECO:0000313" key="2">
    <source>
        <dbReference type="EMBL" id="GMA24201.1"/>
    </source>
</evidence>
<evidence type="ECO:0000256" key="1">
    <source>
        <dbReference type="SAM" id="MobiDB-lite"/>
    </source>
</evidence>
<feature type="region of interest" description="Disordered" evidence="1">
    <location>
        <begin position="157"/>
        <end position="221"/>
    </location>
</feature>
<dbReference type="Proteomes" id="UP001157091">
    <property type="component" value="Unassembled WGS sequence"/>
</dbReference>
<keyword evidence="3" id="KW-1185">Reference proteome</keyword>
<organism evidence="2 3">
    <name type="scientific">Luteimicrobium album</name>
    <dbReference type="NCBI Taxonomy" id="1054550"/>
    <lineage>
        <taxon>Bacteria</taxon>
        <taxon>Bacillati</taxon>
        <taxon>Actinomycetota</taxon>
        <taxon>Actinomycetes</taxon>
        <taxon>Micrococcales</taxon>
        <taxon>Luteimicrobium</taxon>
    </lineage>
</organism>
<accession>A0ABQ6I0I9</accession>
<dbReference type="Gene3D" id="2.60.40.10">
    <property type="entry name" value="Immunoglobulins"/>
    <property type="match status" value="1"/>
</dbReference>
<evidence type="ECO:0008006" key="4">
    <source>
        <dbReference type="Google" id="ProtNLM"/>
    </source>
</evidence>
<reference evidence="3" key="1">
    <citation type="journal article" date="2019" name="Int. J. Syst. Evol. Microbiol.">
        <title>The Global Catalogue of Microorganisms (GCM) 10K type strain sequencing project: providing services to taxonomists for standard genome sequencing and annotation.</title>
        <authorList>
            <consortium name="The Broad Institute Genomics Platform"/>
            <consortium name="The Broad Institute Genome Sequencing Center for Infectious Disease"/>
            <person name="Wu L."/>
            <person name="Ma J."/>
        </authorList>
    </citation>
    <scope>NUCLEOTIDE SEQUENCE [LARGE SCALE GENOMIC DNA]</scope>
    <source>
        <strain evidence="3">NBRC 106348</strain>
    </source>
</reference>
<feature type="compositionally biased region" description="Basic residues" evidence="1">
    <location>
        <begin position="180"/>
        <end position="191"/>
    </location>
</feature>
<evidence type="ECO:0000313" key="3">
    <source>
        <dbReference type="Proteomes" id="UP001157091"/>
    </source>
</evidence>